<accession>A0ABN0XHN5</accession>
<comment type="caution">
    <text evidence="2">The sequence shown here is derived from an EMBL/GenBank/DDBJ whole genome shotgun (WGS) entry which is preliminary data.</text>
</comment>
<evidence type="ECO:0000313" key="3">
    <source>
        <dbReference type="Proteomes" id="UP001501757"/>
    </source>
</evidence>
<dbReference type="RefSeq" id="WP_102796729.1">
    <property type="nucleotide sequence ID" value="NZ_BAAAEI010000020.1"/>
</dbReference>
<evidence type="ECO:0000313" key="2">
    <source>
        <dbReference type="EMBL" id="GAA0364368.1"/>
    </source>
</evidence>
<dbReference type="InterPro" id="IPR007345">
    <property type="entry name" value="Polysacch_pyruvyl_Trfase"/>
</dbReference>
<protein>
    <recommendedName>
        <fullName evidence="1">Polysaccharide pyruvyl transferase domain-containing protein</fullName>
    </recommendedName>
</protein>
<keyword evidence="3" id="KW-1185">Reference proteome</keyword>
<organism evidence="2 3">
    <name type="scientific">Bowmanella denitrificans</name>
    <dbReference type="NCBI Taxonomy" id="366582"/>
    <lineage>
        <taxon>Bacteria</taxon>
        <taxon>Pseudomonadati</taxon>
        <taxon>Pseudomonadota</taxon>
        <taxon>Gammaproteobacteria</taxon>
        <taxon>Alteromonadales</taxon>
        <taxon>Alteromonadaceae</taxon>
        <taxon>Bowmanella</taxon>
    </lineage>
</organism>
<reference evidence="2 3" key="1">
    <citation type="journal article" date="2019" name="Int. J. Syst. Evol. Microbiol.">
        <title>The Global Catalogue of Microorganisms (GCM) 10K type strain sequencing project: providing services to taxonomists for standard genome sequencing and annotation.</title>
        <authorList>
            <consortium name="The Broad Institute Genomics Platform"/>
            <consortium name="The Broad Institute Genome Sequencing Center for Infectious Disease"/>
            <person name="Wu L."/>
            <person name="Ma J."/>
        </authorList>
    </citation>
    <scope>NUCLEOTIDE SEQUENCE [LARGE SCALE GENOMIC DNA]</scope>
    <source>
        <strain evidence="2 3">JCM 13378</strain>
    </source>
</reference>
<evidence type="ECO:0000259" key="1">
    <source>
        <dbReference type="Pfam" id="PF04230"/>
    </source>
</evidence>
<name>A0ABN0XHN5_9ALTE</name>
<dbReference type="Pfam" id="PF04230">
    <property type="entry name" value="PS_pyruv_trans"/>
    <property type="match status" value="1"/>
</dbReference>
<proteinExistence type="predicted"/>
<feature type="domain" description="Polysaccharide pyruvyl transferase" evidence="1">
    <location>
        <begin position="56"/>
        <end position="192"/>
    </location>
</feature>
<dbReference type="Proteomes" id="UP001501757">
    <property type="component" value="Unassembled WGS sequence"/>
</dbReference>
<dbReference type="EMBL" id="BAAAEI010000020">
    <property type="protein sequence ID" value="GAA0364368.1"/>
    <property type="molecule type" value="Genomic_DNA"/>
</dbReference>
<sequence length="374" mass="42027">MRIFYWQSSKAQEGNFGDDLNAWLWDALMPGDWPRNDDVMLAGVGTVLTRQLPPAKRLLILGSGAGYGELPQAVFQAHCHCYGVRGPLTAALLELDDRKVLADPAILIPEVFDVPPLSPLDRPVVFVPHLDSARRSDWASVCQLAGVSLVDPRHESKEVIRQLARARLVLAESMHAAIIADAYRVPWIPVWSSCEINKFKWADWALAVGARVIPESIAPPSRVAWLDNRFAARAQADLALVPGLDFTLGLSISQALGDIRARQALSRDPKARKRKERYLRLRRKLLVPAMKMLGNHPDAMLQQCAEQLNRLAERQGYLSDDQQLHFARERLYVAVEALKADRRDGFSQQGKVRSLRLTQSQMKRQPVQVSYKHS</sequence>
<gene>
    <name evidence="2" type="ORF">GCM10009092_30900</name>
</gene>